<proteinExistence type="predicted"/>
<sequence length="412" mass="45762">MSYFGDLISTVFERRYRKALSDEVDGRTTSDLCEALLSSHGEVSGVTLARNLLDRYASMTGEEKATYFDFMTHKLEINSDDVIGTLQAYQNKPGKSTYRAFAAACEPKRQELARRLNQVPGATGQLVGMRKDLLGMLKERPDLEPLDVDFKHLFSSWFNRGFLVLRPINWESPADILDKIIAYEAVHAIDSWDDLRRRLKPSDRRCFGFFHPAMADEPLIFVEVALTKGIPDSVQDLLADDRTAIDAEDADTAVFYSISNCQAGLAGISFGNSLIKQVVTDLSKELPVLKTFVTLSPIPGMNRWLAGHYPELQKATDDQALAARYLLEAKRPDGMPLDPVARFHLGNGALVHAVHADADISENGRRQSNGTMVNYLYDLSQISQNHEQFVGEKTVVASDAVKTLSASVTLQA</sequence>
<dbReference type="InterPro" id="IPR042303">
    <property type="entry name" value="Malonyl_CoA_deC_C_sf"/>
</dbReference>
<dbReference type="Gene3D" id="1.20.140.90">
    <property type="entry name" value="Malonyl-CoA decarboxylase, oligemerization domain"/>
    <property type="match status" value="1"/>
</dbReference>
<name>A0A1X7A0F5_9RHOB</name>
<dbReference type="EMBL" id="FWFX01000013">
    <property type="protein sequence ID" value="SLN65071.1"/>
    <property type="molecule type" value="Genomic_DNA"/>
</dbReference>
<dbReference type="Pfam" id="PF05292">
    <property type="entry name" value="MCD"/>
    <property type="match status" value="2"/>
</dbReference>
<feature type="domain" description="Malonyl-CoA decarboxylase C-terminal" evidence="1">
    <location>
        <begin position="320"/>
        <end position="378"/>
    </location>
</feature>
<dbReference type="RefSeq" id="WP_085807109.1">
    <property type="nucleotide sequence ID" value="NZ_FWFX01000013.1"/>
</dbReference>
<gene>
    <name evidence="3" type="ORF">ROA7450_03434</name>
</gene>
<dbReference type="Gene3D" id="3.40.630.150">
    <property type="entry name" value="Malonyl-CoA decarboxylase, catalytic domain"/>
    <property type="match status" value="2"/>
</dbReference>
<dbReference type="GO" id="GO:0006633">
    <property type="term" value="P:fatty acid biosynthetic process"/>
    <property type="evidence" value="ECO:0007669"/>
    <property type="project" value="InterPro"/>
</dbReference>
<evidence type="ECO:0000259" key="1">
    <source>
        <dbReference type="Pfam" id="PF05292"/>
    </source>
</evidence>
<dbReference type="GO" id="GO:0050080">
    <property type="term" value="F:malonyl-CoA decarboxylase activity"/>
    <property type="evidence" value="ECO:0007669"/>
    <property type="project" value="InterPro"/>
</dbReference>
<evidence type="ECO:0000313" key="4">
    <source>
        <dbReference type="Proteomes" id="UP000193061"/>
    </source>
</evidence>
<keyword evidence="4" id="KW-1185">Reference proteome</keyword>
<dbReference type="Proteomes" id="UP000193061">
    <property type="component" value="Unassembled WGS sequence"/>
</dbReference>
<dbReference type="Pfam" id="PF17408">
    <property type="entry name" value="MCD_N"/>
    <property type="match status" value="1"/>
</dbReference>
<dbReference type="InterPro" id="IPR038917">
    <property type="entry name" value="Malonyl_CoA_deC"/>
</dbReference>
<dbReference type="InterPro" id="IPR007956">
    <property type="entry name" value="Malonyl_CoA_deC_C"/>
</dbReference>
<feature type="domain" description="Malonyl-CoA decarboxylase C-terminal" evidence="1">
    <location>
        <begin position="161"/>
        <end position="308"/>
    </location>
</feature>
<dbReference type="PANTHER" id="PTHR28641:SF1">
    <property type="entry name" value="MALONYL-COA DECARBOXYLASE, MITOCHONDRIAL"/>
    <property type="match status" value="1"/>
</dbReference>
<organism evidence="3 4">
    <name type="scientific">Roseovarius albus</name>
    <dbReference type="NCBI Taxonomy" id="1247867"/>
    <lineage>
        <taxon>Bacteria</taxon>
        <taxon>Pseudomonadati</taxon>
        <taxon>Pseudomonadota</taxon>
        <taxon>Alphaproteobacteria</taxon>
        <taxon>Rhodobacterales</taxon>
        <taxon>Roseobacteraceae</taxon>
        <taxon>Roseovarius</taxon>
    </lineage>
</organism>
<protein>
    <submittedName>
        <fullName evidence="3">Malonyl-CoA decarboxylase (MCD)</fullName>
    </submittedName>
</protein>
<dbReference type="InterPro" id="IPR038351">
    <property type="entry name" value="MCD_N_sf"/>
</dbReference>
<feature type="domain" description="Malonyl-CoA decarboxylase N-terminal" evidence="2">
    <location>
        <begin position="79"/>
        <end position="158"/>
    </location>
</feature>
<dbReference type="PANTHER" id="PTHR28641">
    <property type="match status" value="1"/>
</dbReference>
<dbReference type="InterPro" id="IPR035372">
    <property type="entry name" value="MCD_N"/>
</dbReference>
<dbReference type="OrthoDB" id="5292736at2"/>
<evidence type="ECO:0000313" key="3">
    <source>
        <dbReference type="EMBL" id="SLN65071.1"/>
    </source>
</evidence>
<accession>A0A1X7A0F5</accession>
<evidence type="ECO:0000259" key="2">
    <source>
        <dbReference type="Pfam" id="PF17408"/>
    </source>
</evidence>
<dbReference type="AlphaFoldDB" id="A0A1X7A0F5"/>
<reference evidence="3 4" key="1">
    <citation type="submission" date="2017-03" db="EMBL/GenBank/DDBJ databases">
        <authorList>
            <person name="Afonso C.L."/>
            <person name="Miller P.J."/>
            <person name="Scott M.A."/>
            <person name="Spackman E."/>
            <person name="Goraichik I."/>
            <person name="Dimitrov K.M."/>
            <person name="Suarez D.L."/>
            <person name="Swayne D.E."/>
        </authorList>
    </citation>
    <scope>NUCLEOTIDE SEQUENCE [LARGE SCALE GENOMIC DNA]</scope>
    <source>
        <strain evidence="3 4">CECT 7450</strain>
    </source>
</reference>